<gene>
    <name evidence="3" type="ORF">RJT34_03931</name>
</gene>
<dbReference type="GO" id="GO:0033612">
    <property type="term" value="F:receptor serine/threonine kinase binding"/>
    <property type="evidence" value="ECO:0007669"/>
    <property type="project" value="InterPro"/>
</dbReference>
<keyword evidence="2" id="KW-1133">Transmembrane helix</keyword>
<evidence type="ECO:0008006" key="5">
    <source>
        <dbReference type="Google" id="ProtNLM"/>
    </source>
</evidence>
<dbReference type="AlphaFoldDB" id="A0AAN9KN50"/>
<dbReference type="GO" id="GO:0010089">
    <property type="term" value="P:xylem development"/>
    <property type="evidence" value="ECO:0007669"/>
    <property type="project" value="InterPro"/>
</dbReference>
<feature type="region of interest" description="Disordered" evidence="1">
    <location>
        <begin position="38"/>
        <end position="87"/>
    </location>
</feature>
<evidence type="ECO:0000256" key="1">
    <source>
        <dbReference type="SAM" id="MobiDB-lite"/>
    </source>
</evidence>
<evidence type="ECO:0000313" key="4">
    <source>
        <dbReference type="Proteomes" id="UP001359559"/>
    </source>
</evidence>
<dbReference type="InterPro" id="IPR037495">
    <property type="entry name" value="CLE41/42/44"/>
</dbReference>
<name>A0AAN9KN50_CLITE</name>
<feature type="transmembrane region" description="Helical" evidence="2">
    <location>
        <begin position="6"/>
        <end position="24"/>
    </location>
</feature>
<protein>
    <recommendedName>
        <fullName evidence="5">Transmembrane protein</fullName>
    </recommendedName>
</protein>
<keyword evidence="2" id="KW-0812">Transmembrane</keyword>
<reference evidence="3 4" key="1">
    <citation type="submission" date="2024-01" db="EMBL/GenBank/DDBJ databases">
        <title>The genomes of 5 underutilized Papilionoideae crops provide insights into root nodulation and disease resistance.</title>
        <authorList>
            <person name="Yuan L."/>
        </authorList>
    </citation>
    <scope>NUCLEOTIDE SEQUENCE [LARGE SCALE GENOMIC DNA]</scope>
    <source>
        <strain evidence="3">LY-2023</strain>
        <tissue evidence="3">Leaf</tissue>
    </source>
</reference>
<evidence type="ECO:0000256" key="2">
    <source>
        <dbReference type="SAM" id="Phobius"/>
    </source>
</evidence>
<keyword evidence="2" id="KW-0472">Membrane</keyword>
<comment type="caution">
    <text evidence="3">The sequence shown here is derived from an EMBL/GenBank/DDBJ whole genome shotgun (WGS) entry which is preliminary data.</text>
</comment>
<sequence length="163" mass="18104">MAGDTASSFSTCIIMALFFSLLLVSHSTMAMLEESSYPLTSTNKEGSQKRNTKVAASAREGSAQSSKKDMPMPPRETSQGSIHVRKRGHSISQKKIFNASAHEVPSGPNPISNRLQSVLLFTTRRLLTARYNERRNGEKKGARALVQPPLFCVKKFTRIWHPK</sequence>
<dbReference type="EMBL" id="JAYKXN010000001">
    <property type="protein sequence ID" value="KAK7319213.1"/>
    <property type="molecule type" value="Genomic_DNA"/>
</dbReference>
<dbReference type="Proteomes" id="UP001359559">
    <property type="component" value="Unassembled WGS sequence"/>
</dbReference>
<dbReference type="PANTHER" id="PTHR35301">
    <property type="entry name" value="CLAVATA3/ESR (CLE)-RELATED PROTEIN 41-RELATED"/>
    <property type="match status" value="1"/>
</dbReference>
<accession>A0AAN9KN50</accession>
<dbReference type="PANTHER" id="PTHR35301:SF3">
    <property type="entry name" value="CLE03 PROTEIN"/>
    <property type="match status" value="1"/>
</dbReference>
<organism evidence="3 4">
    <name type="scientific">Clitoria ternatea</name>
    <name type="common">Butterfly pea</name>
    <dbReference type="NCBI Taxonomy" id="43366"/>
    <lineage>
        <taxon>Eukaryota</taxon>
        <taxon>Viridiplantae</taxon>
        <taxon>Streptophyta</taxon>
        <taxon>Embryophyta</taxon>
        <taxon>Tracheophyta</taxon>
        <taxon>Spermatophyta</taxon>
        <taxon>Magnoliopsida</taxon>
        <taxon>eudicotyledons</taxon>
        <taxon>Gunneridae</taxon>
        <taxon>Pentapetalae</taxon>
        <taxon>rosids</taxon>
        <taxon>fabids</taxon>
        <taxon>Fabales</taxon>
        <taxon>Fabaceae</taxon>
        <taxon>Papilionoideae</taxon>
        <taxon>50 kb inversion clade</taxon>
        <taxon>NPAAA clade</taxon>
        <taxon>indigoferoid/millettioid clade</taxon>
        <taxon>Phaseoleae</taxon>
        <taxon>Clitoria</taxon>
    </lineage>
</organism>
<dbReference type="GO" id="GO:0048046">
    <property type="term" value="C:apoplast"/>
    <property type="evidence" value="ECO:0007669"/>
    <property type="project" value="TreeGrafter"/>
</dbReference>
<proteinExistence type="predicted"/>
<keyword evidence="4" id="KW-1185">Reference proteome</keyword>
<evidence type="ECO:0000313" key="3">
    <source>
        <dbReference type="EMBL" id="KAK7319213.1"/>
    </source>
</evidence>